<feature type="region of interest" description="Disordered" evidence="1">
    <location>
        <begin position="969"/>
        <end position="994"/>
    </location>
</feature>
<feature type="compositionally biased region" description="Low complexity" evidence="1">
    <location>
        <begin position="1001"/>
        <end position="1015"/>
    </location>
</feature>
<dbReference type="Pfam" id="PF09588">
    <property type="entry name" value="YqaJ"/>
    <property type="match status" value="1"/>
</dbReference>
<feature type="compositionally biased region" description="Basic and acidic residues" evidence="1">
    <location>
        <begin position="969"/>
        <end position="979"/>
    </location>
</feature>
<feature type="domain" description="YqaJ viral recombinase" evidence="2">
    <location>
        <begin position="486"/>
        <end position="606"/>
    </location>
</feature>
<dbReference type="GO" id="GO:0006281">
    <property type="term" value="P:DNA repair"/>
    <property type="evidence" value="ECO:0007669"/>
    <property type="project" value="UniProtKB-ARBA"/>
</dbReference>
<dbReference type="PANTHER" id="PTHR46609:SF8">
    <property type="entry name" value="YQAJ VIRAL RECOMBINASE DOMAIN-CONTAINING PROTEIN"/>
    <property type="match status" value="1"/>
</dbReference>
<name>A0A0G4IH74_PLABS</name>
<dbReference type="InterPro" id="IPR011604">
    <property type="entry name" value="PDDEXK-like_dom_sf"/>
</dbReference>
<feature type="compositionally biased region" description="Low complexity" evidence="1">
    <location>
        <begin position="1063"/>
        <end position="1074"/>
    </location>
</feature>
<protein>
    <recommendedName>
        <fullName evidence="2">YqaJ viral recombinase domain-containing protein</fullName>
    </recommendedName>
</protein>
<dbReference type="Gene3D" id="3.90.320.10">
    <property type="match status" value="1"/>
</dbReference>
<dbReference type="InterPro" id="IPR051703">
    <property type="entry name" value="NF-kappa-B_Signaling_Reg"/>
</dbReference>
<evidence type="ECO:0000259" key="2">
    <source>
        <dbReference type="Pfam" id="PF09588"/>
    </source>
</evidence>
<reference evidence="3 4" key="1">
    <citation type="submission" date="2015-02" db="EMBL/GenBank/DDBJ databases">
        <authorList>
            <person name="Chooi Y.-H."/>
        </authorList>
    </citation>
    <scope>NUCLEOTIDE SEQUENCE [LARGE SCALE GENOMIC DNA]</scope>
    <source>
        <strain evidence="3">E3</strain>
    </source>
</reference>
<dbReference type="Proteomes" id="UP000039324">
    <property type="component" value="Unassembled WGS sequence"/>
</dbReference>
<feature type="region of interest" description="Disordered" evidence="1">
    <location>
        <begin position="1000"/>
        <end position="1019"/>
    </location>
</feature>
<dbReference type="SUPFAM" id="SSF52980">
    <property type="entry name" value="Restriction endonuclease-like"/>
    <property type="match status" value="1"/>
</dbReference>
<dbReference type="InterPro" id="IPR019080">
    <property type="entry name" value="YqaJ_viral_recombinase"/>
</dbReference>
<evidence type="ECO:0000256" key="1">
    <source>
        <dbReference type="SAM" id="MobiDB-lite"/>
    </source>
</evidence>
<dbReference type="InterPro" id="IPR011335">
    <property type="entry name" value="Restrct_endonuc-II-like"/>
</dbReference>
<dbReference type="EMBL" id="CDSF01000001">
    <property type="protein sequence ID" value="CEO94475.1"/>
    <property type="molecule type" value="Genomic_DNA"/>
</dbReference>
<dbReference type="PANTHER" id="PTHR46609">
    <property type="entry name" value="EXONUCLEASE, PHAGE-TYPE/RECB, C-TERMINAL DOMAIN-CONTAINING PROTEIN"/>
    <property type="match status" value="1"/>
</dbReference>
<dbReference type="OrthoDB" id="10866at2759"/>
<sequence length="1155" mass="129106">MRALPLLVRCANSSMPENIAHTTAEEFVRFVGTTLCLSGMNLSPDQAFKVLVHDFKLPVMDRTRFLELLSSIRGYAQVGRTGSWDAGWNTTEVTHQFQSMLDELFEESRHIFVDLHNSWLVSDDELVGCRAKTVPVKTVTGRKAGKEGQIVDVVADTFSRVVLASQLRGRKARVADTCKSLLAKVKQTVYGAVPGCGLTQDRGYTSPDVALSCVRDGFNVAFIMPEHLLNYHPFCSESLFRRNNKVVEFFESLNSGGEHRDPFSAGVLDLDRADSAVMIDDDDDLNDGSDSGDPVDVGIIDEMVQESRHEKRSNHAAFIIPDSPLLGPDVWSAHLDVEADGKSKARTLHSVIIRGHGDDSACKTLRFYLSWPNMHEHLHKWMAVHVPTSRTAPGTLYYPGVEPCPARQYIEEVVAGRFRPWTASQRTQDWFVSRGMSCTGTMSHEIAVRNPVCRVLLLRNRHCNCPPRRSKEEWIRDFCKSWYTWKKATDAMKRGTKNEPSVLNALSHLEFVLCVCEVGMIRHHQHSWLAASPDGVALVRLDATLDPFPAVVEIKTAVAASVVTEALSIREAFGEVVYVVVGDDKWFDVVPTEYRAQVIQQMIVTNLLSFVFVRACDGKSVYVVVGHMNADDAHAYLAELVDELKPVLQWAYSPASRPSSARVPSWVPSDISAILSSHYRFWRMVYDHISANGPMKPVLLFKHAAQTLYSKTKGGVDGATDAVADIQFPSNNLCFERKLVLRSIYQVVSNACVLSRLYRAGGALVAEDHGHDGGSSGHRSHQLTRRRSFPQCRASISRIECLRDFVFEAGKELLRIDVVNTRAGNIEPAVDTHALQSVGSRLLTDAQVKELQGRIPWKGKERLQFFNGDGKLLRLSIGNHRLVRVTESPTRSGAMKTVTGGRQCTLCTRRVRTMCPTCWQHLCDAHDRIFHECDVLPDDRIQCRRSYNITDDEKGKRSVRAIELHAAKKQKKEATRYEEMTTSPPRSCGRFSRLQPVEQIATSRARSSSGRYSRTSVEHGVSDVDEVHVVYLDSDKPGEIDTQTTSPIDVSSTDRPTVPTHPGSGTRTRSATSSDHFHAGSKRALTWEEINPQLHQLGVESHTDPASWNPANHEQAVALLKDFLQDHGNHGIATMHLERLDRPLKTIIEEYSSRN</sequence>
<keyword evidence="4" id="KW-1185">Reference proteome</keyword>
<feature type="region of interest" description="Disordered" evidence="1">
    <location>
        <begin position="1035"/>
        <end position="1080"/>
    </location>
</feature>
<organism evidence="3 4">
    <name type="scientific">Plasmodiophora brassicae</name>
    <name type="common">Clubroot disease agent</name>
    <dbReference type="NCBI Taxonomy" id="37360"/>
    <lineage>
        <taxon>Eukaryota</taxon>
        <taxon>Sar</taxon>
        <taxon>Rhizaria</taxon>
        <taxon>Endomyxa</taxon>
        <taxon>Phytomyxea</taxon>
        <taxon>Plasmodiophorida</taxon>
        <taxon>Plasmodiophoridae</taxon>
        <taxon>Plasmodiophora</taxon>
    </lineage>
</organism>
<proteinExistence type="predicted"/>
<gene>
    <name evidence="3" type="ORF">PBRA_000260</name>
</gene>
<accession>A0A0G4IH74</accession>
<evidence type="ECO:0000313" key="4">
    <source>
        <dbReference type="Proteomes" id="UP000039324"/>
    </source>
</evidence>
<dbReference type="AlphaFoldDB" id="A0A0G4IH74"/>
<feature type="compositionally biased region" description="Polar residues" evidence="1">
    <location>
        <begin position="1041"/>
        <end position="1055"/>
    </location>
</feature>
<evidence type="ECO:0000313" key="3">
    <source>
        <dbReference type="EMBL" id="CEO94475.1"/>
    </source>
</evidence>